<dbReference type="InterPro" id="IPR039420">
    <property type="entry name" value="WalR-like"/>
</dbReference>
<reference evidence="6 7" key="1">
    <citation type="journal article" date="2019" name="Int. J. Syst. Evol. Microbiol.">
        <title>The Global Catalogue of Microorganisms (GCM) 10K type strain sequencing project: providing services to taxonomists for standard genome sequencing and annotation.</title>
        <authorList>
            <consortium name="The Broad Institute Genomics Platform"/>
            <consortium name="The Broad Institute Genome Sequencing Center for Infectious Disease"/>
            <person name="Wu L."/>
            <person name="Ma J."/>
        </authorList>
    </citation>
    <scope>NUCLEOTIDE SEQUENCE [LARGE SCALE GENOMIC DNA]</scope>
    <source>
        <strain evidence="6 7">JCM 16022</strain>
    </source>
</reference>
<feature type="domain" description="Response regulatory" evidence="5">
    <location>
        <begin position="26"/>
        <end position="140"/>
    </location>
</feature>
<dbReference type="Pfam" id="PF00072">
    <property type="entry name" value="Response_reg"/>
    <property type="match status" value="1"/>
</dbReference>
<dbReference type="SMART" id="SM00448">
    <property type="entry name" value="REC"/>
    <property type="match status" value="1"/>
</dbReference>
<dbReference type="PROSITE" id="PS50043">
    <property type="entry name" value="HTH_LUXR_2"/>
    <property type="match status" value="1"/>
</dbReference>
<gene>
    <name evidence="6" type="ORF">GCM10009844_15620</name>
</gene>
<name>A0ABN2ZJR0_9ACTN</name>
<dbReference type="SUPFAM" id="SSF52172">
    <property type="entry name" value="CheY-like"/>
    <property type="match status" value="1"/>
</dbReference>
<dbReference type="InterPro" id="IPR016032">
    <property type="entry name" value="Sig_transdc_resp-reg_C-effctor"/>
</dbReference>
<feature type="modified residue" description="4-aspartylphosphate" evidence="3">
    <location>
        <position position="76"/>
    </location>
</feature>
<dbReference type="Pfam" id="PF00196">
    <property type="entry name" value="GerE"/>
    <property type="match status" value="1"/>
</dbReference>
<dbReference type="PRINTS" id="PR00038">
    <property type="entry name" value="HTHLUXR"/>
</dbReference>
<dbReference type="PROSITE" id="PS00622">
    <property type="entry name" value="HTH_LUXR_1"/>
    <property type="match status" value="1"/>
</dbReference>
<dbReference type="CDD" id="cd06170">
    <property type="entry name" value="LuxR_C_like"/>
    <property type="match status" value="1"/>
</dbReference>
<organism evidence="6 7">
    <name type="scientific">Nocardioides koreensis</name>
    <dbReference type="NCBI Taxonomy" id="433651"/>
    <lineage>
        <taxon>Bacteria</taxon>
        <taxon>Bacillati</taxon>
        <taxon>Actinomycetota</taxon>
        <taxon>Actinomycetes</taxon>
        <taxon>Propionibacteriales</taxon>
        <taxon>Nocardioidaceae</taxon>
        <taxon>Nocardioides</taxon>
    </lineage>
</organism>
<feature type="domain" description="HTH luxR-type" evidence="4">
    <location>
        <begin position="169"/>
        <end position="233"/>
    </location>
</feature>
<dbReference type="InterPro" id="IPR058245">
    <property type="entry name" value="NreC/VraR/RcsB-like_REC"/>
</dbReference>
<proteinExistence type="predicted"/>
<dbReference type="PANTHER" id="PTHR43214">
    <property type="entry name" value="TWO-COMPONENT RESPONSE REGULATOR"/>
    <property type="match status" value="1"/>
</dbReference>
<dbReference type="SUPFAM" id="SSF46894">
    <property type="entry name" value="C-terminal effector domain of the bipartite response regulators"/>
    <property type="match status" value="1"/>
</dbReference>
<protein>
    <submittedName>
        <fullName evidence="6">Response regulator transcription factor</fullName>
    </submittedName>
</protein>
<dbReference type="CDD" id="cd17535">
    <property type="entry name" value="REC_NarL-like"/>
    <property type="match status" value="1"/>
</dbReference>
<evidence type="ECO:0000256" key="3">
    <source>
        <dbReference type="PROSITE-ProRule" id="PRU00169"/>
    </source>
</evidence>
<dbReference type="SMART" id="SM00421">
    <property type="entry name" value="HTH_LUXR"/>
    <property type="match status" value="1"/>
</dbReference>
<evidence type="ECO:0000256" key="1">
    <source>
        <dbReference type="ARBA" id="ARBA00022553"/>
    </source>
</evidence>
<evidence type="ECO:0000259" key="4">
    <source>
        <dbReference type="PROSITE" id="PS50043"/>
    </source>
</evidence>
<keyword evidence="1 3" id="KW-0597">Phosphoprotein</keyword>
<sequence>MTKKDVAMEEETPDQVVARASADVLRVVLADDHARMRGRIREALESGGCTVSAEAATAQEAVELAEEHRPDVVLLDIHMPGNGIWAAREIAGRLPGTPVVMLTQSAEEDDLFDSLRAGAAGYLLKDMDPRELPDALRGVLAGDGAMSPRMLTRVMDEFRGPTKRRFGRRSPAAARLSPREWEIMHLLSAGRSTDEVARELFVSPTTVRVHVSAVLKKLRVKDRESALRLLRGE</sequence>
<evidence type="ECO:0000259" key="5">
    <source>
        <dbReference type="PROSITE" id="PS50110"/>
    </source>
</evidence>
<keyword evidence="7" id="KW-1185">Reference proteome</keyword>
<accession>A0ABN2ZJR0</accession>
<dbReference type="InterPro" id="IPR001789">
    <property type="entry name" value="Sig_transdc_resp-reg_receiver"/>
</dbReference>
<keyword evidence="2" id="KW-0238">DNA-binding</keyword>
<dbReference type="Gene3D" id="3.40.50.2300">
    <property type="match status" value="1"/>
</dbReference>
<dbReference type="EMBL" id="BAAAQR010000003">
    <property type="protein sequence ID" value="GAA2143295.1"/>
    <property type="molecule type" value="Genomic_DNA"/>
</dbReference>
<dbReference type="PROSITE" id="PS50110">
    <property type="entry name" value="RESPONSE_REGULATORY"/>
    <property type="match status" value="1"/>
</dbReference>
<dbReference type="InterPro" id="IPR000792">
    <property type="entry name" value="Tscrpt_reg_LuxR_C"/>
</dbReference>
<dbReference type="Proteomes" id="UP001501771">
    <property type="component" value="Unassembled WGS sequence"/>
</dbReference>
<evidence type="ECO:0000256" key="2">
    <source>
        <dbReference type="ARBA" id="ARBA00023125"/>
    </source>
</evidence>
<dbReference type="InterPro" id="IPR011006">
    <property type="entry name" value="CheY-like_superfamily"/>
</dbReference>
<evidence type="ECO:0000313" key="7">
    <source>
        <dbReference type="Proteomes" id="UP001501771"/>
    </source>
</evidence>
<evidence type="ECO:0000313" key="6">
    <source>
        <dbReference type="EMBL" id="GAA2143295.1"/>
    </source>
</evidence>
<comment type="caution">
    <text evidence="6">The sequence shown here is derived from an EMBL/GenBank/DDBJ whole genome shotgun (WGS) entry which is preliminary data.</text>
</comment>